<accession>A0AAD6VKB9</accession>
<dbReference type="EMBL" id="JARJCW010000017">
    <property type="protein sequence ID" value="KAJ7215538.1"/>
    <property type="molecule type" value="Genomic_DNA"/>
</dbReference>
<keyword evidence="3" id="KW-1185">Reference proteome</keyword>
<feature type="compositionally biased region" description="Low complexity" evidence="1">
    <location>
        <begin position="134"/>
        <end position="159"/>
    </location>
</feature>
<evidence type="ECO:0000256" key="1">
    <source>
        <dbReference type="SAM" id="MobiDB-lite"/>
    </source>
</evidence>
<protein>
    <submittedName>
        <fullName evidence="2">Uncharacterized protein</fullName>
    </submittedName>
</protein>
<proteinExistence type="predicted"/>
<comment type="caution">
    <text evidence="2">The sequence shown here is derived from an EMBL/GenBank/DDBJ whole genome shotgun (WGS) entry which is preliminary data.</text>
</comment>
<evidence type="ECO:0000313" key="2">
    <source>
        <dbReference type="EMBL" id="KAJ7215538.1"/>
    </source>
</evidence>
<name>A0AAD6VKB9_9AGAR</name>
<reference evidence="2" key="1">
    <citation type="submission" date="2023-03" db="EMBL/GenBank/DDBJ databases">
        <title>Massive genome expansion in bonnet fungi (Mycena s.s.) driven by repeated elements and novel gene families across ecological guilds.</title>
        <authorList>
            <consortium name="Lawrence Berkeley National Laboratory"/>
            <person name="Harder C.B."/>
            <person name="Miyauchi S."/>
            <person name="Viragh M."/>
            <person name="Kuo A."/>
            <person name="Thoen E."/>
            <person name="Andreopoulos B."/>
            <person name="Lu D."/>
            <person name="Skrede I."/>
            <person name="Drula E."/>
            <person name="Henrissat B."/>
            <person name="Morin E."/>
            <person name="Kohler A."/>
            <person name="Barry K."/>
            <person name="LaButti K."/>
            <person name="Morin E."/>
            <person name="Salamov A."/>
            <person name="Lipzen A."/>
            <person name="Mereny Z."/>
            <person name="Hegedus B."/>
            <person name="Baldrian P."/>
            <person name="Stursova M."/>
            <person name="Weitz H."/>
            <person name="Taylor A."/>
            <person name="Grigoriev I.V."/>
            <person name="Nagy L.G."/>
            <person name="Martin F."/>
            <person name="Kauserud H."/>
        </authorList>
    </citation>
    <scope>NUCLEOTIDE SEQUENCE</scope>
    <source>
        <strain evidence="2">9144</strain>
    </source>
</reference>
<feature type="compositionally biased region" description="Acidic residues" evidence="1">
    <location>
        <begin position="189"/>
        <end position="198"/>
    </location>
</feature>
<organism evidence="2 3">
    <name type="scientific">Mycena pura</name>
    <dbReference type="NCBI Taxonomy" id="153505"/>
    <lineage>
        <taxon>Eukaryota</taxon>
        <taxon>Fungi</taxon>
        <taxon>Dikarya</taxon>
        <taxon>Basidiomycota</taxon>
        <taxon>Agaricomycotina</taxon>
        <taxon>Agaricomycetes</taxon>
        <taxon>Agaricomycetidae</taxon>
        <taxon>Agaricales</taxon>
        <taxon>Marasmiineae</taxon>
        <taxon>Mycenaceae</taxon>
        <taxon>Mycena</taxon>
    </lineage>
</organism>
<dbReference type="Proteomes" id="UP001219525">
    <property type="component" value="Unassembled WGS sequence"/>
</dbReference>
<gene>
    <name evidence="2" type="ORF">GGX14DRAFT_542060</name>
</gene>
<dbReference type="AlphaFoldDB" id="A0AAD6VKB9"/>
<feature type="region of interest" description="Disordered" evidence="1">
    <location>
        <begin position="127"/>
        <end position="213"/>
    </location>
</feature>
<evidence type="ECO:0000313" key="3">
    <source>
        <dbReference type="Proteomes" id="UP001219525"/>
    </source>
</evidence>
<sequence>MSPSFLTQLFCCCTQPTQPAPHVETPVIPNERSRLIDSPPSCVCLFSSPSYGGDSGLLTSASSPVIIVNHQKLNDRLGTIVRAKEGKMVNVGACTPFTLHDAEGLLVGGNGNGNADAGRRSLVLTMTPERSRTSLLRSDGQSSASSRSSSRVPRPIPCSAHSQSQSRSTPSVRGSSHRVPTGEWRAESESDLSTDDEPVSPVAGTLAANSTPVAPRAPIASLSASSTPAEPQPIVDASGIAFDWGD</sequence>
<feature type="compositionally biased region" description="Polar residues" evidence="1">
    <location>
        <begin position="160"/>
        <end position="174"/>
    </location>
</feature>